<feature type="transmembrane region" description="Helical" evidence="5">
    <location>
        <begin position="97"/>
        <end position="118"/>
    </location>
</feature>
<comment type="subcellular location">
    <subcellularLocation>
        <location evidence="1">Membrane</location>
        <topology evidence="1">Multi-pass membrane protein</topology>
    </subcellularLocation>
</comment>
<feature type="signal peptide" evidence="6">
    <location>
        <begin position="1"/>
        <end position="19"/>
    </location>
</feature>
<keyword evidence="4 5" id="KW-0472">Membrane</keyword>
<sequence>MKQVLTALLLFLAISMIHAQNEADTHADDGVADHSHHPHVAGYDEETCLLEVNQHYNMNLRIGAIFITAGTSAFGVLLPVFLHRIQPNYSDRSIRHWILMLGKFFGSGVILATAFIHMLPEAMERFHSPCLSEGWHEYHGFGGVFCMLAAFVLQWIELIAVSRIHKQRQQEAEASQAQNDKFAYDDGSEVALPSKFSDPETGCHQHLYATQTNHHSIALARISTVLLELGIALHSIIIGFTLGTSTEDTFVILLIAMVFHQFFEGLALGTRINELGYETWFKPFLMTAVYSATTPIGLVIGICVRLTMDPPSSILAQAILDAISAGILLYNAYISLMSTEMNHNVAFHELSWTRKIMCLLTMYVGAAIMSIIGIWA</sequence>
<proteinExistence type="predicted"/>
<gene>
    <name evidence="7" type="ORF">DM01DRAFT_1331801</name>
</gene>
<feature type="transmembrane region" description="Helical" evidence="5">
    <location>
        <begin position="138"/>
        <end position="161"/>
    </location>
</feature>
<keyword evidence="3 5" id="KW-1133">Transmembrane helix</keyword>
<feature type="transmembrane region" description="Helical" evidence="5">
    <location>
        <begin position="250"/>
        <end position="272"/>
    </location>
</feature>
<feature type="transmembrane region" description="Helical" evidence="5">
    <location>
        <begin position="314"/>
        <end position="336"/>
    </location>
</feature>
<feature type="transmembrane region" description="Helical" evidence="5">
    <location>
        <begin position="284"/>
        <end position="308"/>
    </location>
</feature>
<evidence type="ECO:0000256" key="2">
    <source>
        <dbReference type="ARBA" id="ARBA00022692"/>
    </source>
</evidence>
<dbReference type="AlphaFoldDB" id="A0A1X2GWE6"/>
<evidence type="ECO:0000256" key="4">
    <source>
        <dbReference type="ARBA" id="ARBA00023136"/>
    </source>
</evidence>
<dbReference type="PANTHER" id="PTHR11040:SF44">
    <property type="entry name" value="PROTEIN ZNTC-RELATED"/>
    <property type="match status" value="1"/>
</dbReference>
<keyword evidence="8" id="KW-1185">Reference proteome</keyword>
<dbReference type="InterPro" id="IPR003689">
    <property type="entry name" value="ZIP"/>
</dbReference>
<name>A0A1X2GWE6_9FUNG</name>
<dbReference type="PANTHER" id="PTHR11040">
    <property type="entry name" value="ZINC/IRON TRANSPORTER"/>
    <property type="match status" value="1"/>
</dbReference>
<evidence type="ECO:0000256" key="1">
    <source>
        <dbReference type="ARBA" id="ARBA00004141"/>
    </source>
</evidence>
<feature type="transmembrane region" description="Helical" evidence="5">
    <location>
        <begin position="225"/>
        <end position="244"/>
    </location>
</feature>
<evidence type="ECO:0000313" key="7">
    <source>
        <dbReference type="EMBL" id="ORX62373.1"/>
    </source>
</evidence>
<evidence type="ECO:0000313" key="8">
    <source>
        <dbReference type="Proteomes" id="UP000242146"/>
    </source>
</evidence>
<dbReference type="GO" id="GO:0005886">
    <property type="term" value="C:plasma membrane"/>
    <property type="evidence" value="ECO:0007669"/>
    <property type="project" value="TreeGrafter"/>
</dbReference>
<dbReference type="Pfam" id="PF02535">
    <property type="entry name" value="Zip"/>
    <property type="match status" value="1"/>
</dbReference>
<feature type="transmembrane region" description="Helical" evidence="5">
    <location>
        <begin position="356"/>
        <end position="375"/>
    </location>
</feature>
<organism evidence="7 8">
    <name type="scientific">Hesseltinella vesiculosa</name>
    <dbReference type="NCBI Taxonomy" id="101127"/>
    <lineage>
        <taxon>Eukaryota</taxon>
        <taxon>Fungi</taxon>
        <taxon>Fungi incertae sedis</taxon>
        <taxon>Mucoromycota</taxon>
        <taxon>Mucoromycotina</taxon>
        <taxon>Mucoromycetes</taxon>
        <taxon>Mucorales</taxon>
        <taxon>Cunninghamellaceae</taxon>
        <taxon>Hesseltinella</taxon>
    </lineage>
</organism>
<feature type="chain" id="PRO_5013140664" evidence="6">
    <location>
        <begin position="20"/>
        <end position="376"/>
    </location>
</feature>
<dbReference type="OrthoDB" id="448280at2759"/>
<dbReference type="EMBL" id="MCGT01000002">
    <property type="protein sequence ID" value="ORX62373.1"/>
    <property type="molecule type" value="Genomic_DNA"/>
</dbReference>
<dbReference type="STRING" id="101127.A0A1X2GWE6"/>
<protein>
    <submittedName>
        <fullName evidence="7">Zinc/iron permease</fullName>
    </submittedName>
</protein>
<keyword evidence="6" id="KW-0732">Signal</keyword>
<dbReference type="GO" id="GO:0005385">
    <property type="term" value="F:zinc ion transmembrane transporter activity"/>
    <property type="evidence" value="ECO:0007669"/>
    <property type="project" value="TreeGrafter"/>
</dbReference>
<comment type="caution">
    <text evidence="7">The sequence shown here is derived from an EMBL/GenBank/DDBJ whole genome shotgun (WGS) entry which is preliminary data.</text>
</comment>
<feature type="transmembrane region" description="Helical" evidence="5">
    <location>
        <begin position="62"/>
        <end position="85"/>
    </location>
</feature>
<dbReference type="Proteomes" id="UP000242146">
    <property type="component" value="Unassembled WGS sequence"/>
</dbReference>
<evidence type="ECO:0000256" key="5">
    <source>
        <dbReference type="SAM" id="Phobius"/>
    </source>
</evidence>
<evidence type="ECO:0000256" key="3">
    <source>
        <dbReference type="ARBA" id="ARBA00022989"/>
    </source>
</evidence>
<accession>A0A1X2GWE6</accession>
<keyword evidence="2 5" id="KW-0812">Transmembrane</keyword>
<reference evidence="7 8" key="1">
    <citation type="submission" date="2016-07" db="EMBL/GenBank/DDBJ databases">
        <title>Pervasive Adenine N6-methylation of Active Genes in Fungi.</title>
        <authorList>
            <consortium name="DOE Joint Genome Institute"/>
            <person name="Mondo S.J."/>
            <person name="Dannebaum R.O."/>
            <person name="Kuo R.C."/>
            <person name="Labutti K."/>
            <person name="Haridas S."/>
            <person name="Kuo A."/>
            <person name="Salamov A."/>
            <person name="Ahrendt S.R."/>
            <person name="Lipzen A."/>
            <person name="Sullivan W."/>
            <person name="Andreopoulos W.B."/>
            <person name="Clum A."/>
            <person name="Lindquist E."/>
            <person name="Daum C."/>
            <person name="Ramamoorthy G.K."/>
            <person name="Gryganskyi A."/>
            <person name="Culley D."/>
            <person name="Magnuson J.K."/>
            <person name="James T.Y."/>
            <person name="O'Malley M.A."/>
            <person name="Stajich J.E."/>
            <person name="Spatafora J.W."/>
            <person name="Visel A."/>
            <person name="Grigoriev I.V."/>
        </authorList>
    </citation>
    <scope>NUCLEOTIDE SEQUENCE [LARGE SCALE GENOMIC DNA]</scope>
    <source>
        <strain evidence="7 8">NRRL 3301</strain>
    </source>
</reference>
<evidence type="ECO:0000256" key="6">
    <source>
        <dbReference type="SAM" id="SignalP"/>
    </source>
</evidence>